<organism evidence="1 2">
    <name type="scientific">Sporothrix bragantina</name>
    <dbReference type="NCBI Taxonomy" id="671064"/>
    <lineage>
        <taxon>Eukaryota</taxon>
        <taxon>Fungi</taxon>
        <taxon>Dikarya</taxon>
        <taxon>Ascomycota</taxon>
        <taxon>Pezizomycotina</taxon>
        <taxon>Sordariomycetes</taxon>
        <taxon>Sordariomycetidae</taxon>
        <taxon>Ophiostomatales</taxon>
        <taxon>Ophiostomataceae</taxon>
        <taxon>Sporothrix</taxon>
    </lineage>
</organism>
<evidence type="ECO:0008006" key="3">
    <source>
        <dbReference type="Google" id="ProtNLM"/>
    </source>
</evidence>
<dbReference type="EMBL" id="CAWUHC010000027">
    <property type="protein sequence ID" value="CAK7219534.1"/>
    <property type="molecule type" value="Genomic_DNA"/>
</dbReference>
<sequence>MSSTTGTVDDTVAAAKAANADPTPLPEVNTLGDTPQHIRDLLARLHKLSLDQESNVTPESFKGVPFDTFMQDKFIALEEDKCHFVYSLLRAINATTIVEAGTSYGVSTIYLALAAAANAAASAKKARVVATEHEPTKATQARAYWDECGPAVSEVIDLRVGDLRETLKTDLEDVDFLLLDIWTPMALPTLKVVQPKMRHGAVVVTDNTQSAAKSYRELLTYLRDPANGFVNVVLPYKGGLEMSIYQPAN</sequence>
<gene>
    <name evidence="1" type="ORF">SBRCBS47491_003885</name>
</gene>
<comment type="caution">
    <text evidence="1">The sequence shown here is derived from an EMBL/GenBank/DDBJ whole genome shotgun (WGS) entry which is preliminary data.</text>
</comment>
<evidence type="ECO:0000313" key="1">
    <source>
        <dbReference type="EMBL" id="CAK7219534.1"/>
    </source>
</evidence>
<keyword evidence="2" id="KW-1185">Reference proteome</keyword>
<dbReference type="PANTHER" id="PTHR43167:SF1">
    <property type="entry name" value="PUTATIVE (AFU_ORTHOLOGUE AFUA_6G01830)-RELATED"/>
    <property type="match status" value="1"/>
</dbReference>
<proteinExistence type="predicted"/>
<dbReference type="SUPFAM" id="SSF53335">
    <property type="entry name" value="S-adenosyl-L-methionine-dependent methyltransferases"/>
    <property type="match status" value="1"/>
</dbReference>
<evidence type="ECO:0000313" key="2">
    <source>
        <dbReference type="Proteomes" id="UP001642406"/>
    </source>
</evidence>
<dbReference type="Proteomes" id="UP001642406">
    <property type="component" value="Unassembled WGS sequence"/>
</dbReference>
<name>A0ABP0BIS7_9PEZI</name>
<dbReference type="Pfam" id="PF13578">
    <property type="entry name" value="Methyltransf_24"/>
    <property type="match status" value="1"/>
</dbReference>
<dbReference type="PANTHER" id="PTHR43167">
    <property type="entry name" value="PUTATIVE (AFU_ORTHOLOGUE AFUA_6G01830)-RELATED"/>
    <property type="match status" value="1"/>
</dbReference>
<dbReference type="Gene3D" id="3.40.50.150">
    <property type="entry name" value="Vaccinia Virus protein VP39"/>
    <property type="match status" value="1"/>
</dbReference>
<protein>
    <recommendedName>
        <fullName evidence="3">O-methyltransferase</fullName>
    </recommendedName>
</protein>
<accession>A0ABP0BIS7</accession>
<dbReference type="InterPro" id="IPR029063">
    <property type="entry name" value="SAM-dependent_MTases_sf"/>
</dbReference>
<reference evidence="1 2" key="1">
    <citation type="submission" date="2024-01" db="EMBL/GenBank/DDBJ databases">
        <authorList>
            <person name="Allen C."/>
            <person name="Tagirdzhanova G."/>
        </authorList>
    </citation>
    <scope>NUCLEOTIDE SEQUENCE [LARGE SCALE GENOMIC DNA]</scope>
</reference>